<dbReference type="Proteomes" id="UP001627154">
    <property type="component" value="Unassembled WGS sequence"/>
</dbReference>
<evidence type="ECO:0000313" key="2">
    <source>
        <dbReference type="Proteomes" id="UP001627154"/>
    </source>
</evidence>
<dbReference type="InterPro" id="IPR013240">
    <property type="entry name" value="DNA-dir_RNA_pol1_su_RPA34"/>
</dbReference>
<gene>
    <name evidence="1" type="ORF">TKK_006712</name>
</gene>
<dbReference type="Pfam" id="PF08208">
    <property type="entry name" value="RNA_polI_A34"/>
    <property type="match status" value="1"/>
</dbReference>
<protein>
    <submittedName>
        <fullName evidence="1">Uncharacterized protein</fullName>
    </submittedName>
</protein>
<accession>A0ABD2X350</accession>
<name>A0ABD2X350_9HYME</name>
<reference evidence="1 2" key="1">
    <citation type="journal article" date="2024" name="bioRxiv">
        <title>A reference genome for Trichogramma kaykai: A tiny desert-dwelling parasitoid wasp with competing sex-ratio distorters.</title>
        <authorList>
            <person name="Culotta J."/>
            <person name="Lindsey A.R."/>
        </authorList>
    </citation>
    <scope>NUCLEOTIDE SEQUENCE [LARGE SCALE GENOMIC DNA]</scope>
    <source>
        <strain evidence="1 2">KSX58</strain>
    </source>
</reference>
<organism evidence="1 2">
    <name type="scientific">Trichogramma kaykai</name>
    <dbReference type="NCBI Taxonomy" id="54128"/>
    <lineage>
        <taxon>Eukaryota</taxon>
        <taxon>Metazoa</taxon>
        <taxon>Ecdysozoa</taxon>
        <taxon>Arthropoda</taxon>
        <taxon>Hexapoda</taxon>
        <taxon>Insecta</taxon>
        <taxon>Pterygota</taxon>
        <taxon>Neoptera</taxon>
        <taxon>Endopterygota</taxon>
        <taxon>Hymenoptera</taxon>
        <taxon>Apocrita</taxon>
        <taxon>Proctotrupomorpha</taxon>
        <taxon>Chalcidoidea</taxon>
        <taxon>Trichogrammatidae</taxon>
        <taxon>Trichogramma</taxon>
    </lineage>
</organism>
<dbReference type="EMBL" id="JBJJXI010000055">
    <property type="protein sequence ID" value="KAL3399425.1"/>
    <property type="molecule type" value="Genomic_DNA"/>
</dbReference>
<comment type="caution">
    <text evidence="1">The sequence shown here is derived from an EMBL/GenBank/DDBJ whole genome shotgun (WGS) entry which is preliminary data.</text>
</comment>
<proteinExistence type="predicted"/>
<dbReference type="Gene3D" id="6.20.250.70">
    <property type="match status" value="1"/>
</dbReference>
<evidence type="ECO:0000313" key="1">
    <source>
        <dbReference type="EMBL" id="KAL3399425.1"/>
    </source>
</evidence>
<sequence length="164" mass="18762">MACIVYIRYNRKPLLIVTMSIEQVTKAFKHSLKLDDFDDDEEIYLMEVPKTVDPKLLKGQTLQFGEKSKLKIGEDKYYATQKENKSSMTFILSTGKEENEYMAVNIKPAGILNIRRKLPNPGKEVVPTEVSNSVPFPKEIKTRHPFFGVQAGTSYINIKTERNS</sequence>
<keyword evidence="2" id="KW-1185">Reference proteome</keyword>
<dbReference type="AlphaFoldDB" id="A0ABD2X350"/>